<organism evidence="1 2">
    <name type="scientific">Acropora cervicornis</name>
    <name type="common">Staghorn coral</name>
    <dbReference type="NCBI Taxonomy" id="6130"/>
    <lineage>
        <taxon>Eukaryota</taxon>
        <taxon>Metazoa</taxon>
        <taxon>Cnidaria</taxon>
        <taxon>Anthozoa</taxon>
        <taxon>Hexacorallia</taxon>
        <taxon>Scleractinia</taxon>
        <taxon>Astrocoeniina</taxon>
        <taxon>Acroporidae</taxon>
        <taxon>Acropora</taxon>
    </lineage>
</organism>
<dbReference type="AlphaFoldDB" id="A0AAD9PSU6"/>
<protein>
    <submittedName>
        <fullName evidence="1">Uncharacterized protein</fullName>
    </submittedName>
</protein>
<accession>A0AAD9PSU6</accession>
<reference evidence="1" key="1">
    <citation type="journal article" date="2023" name="G3 (Bethesda)">
        <title>Whole genome assembly and annotation of the endangered Caribbean coral Acropora cervicornis.</title>
        <authorList>
            <person name="Selwyn J.D."/>
            <person name="Vollmer S.V."/>
        </authorList>
    </citation>
    <scope>NUCLEOTIDE SEQUENCE</scope>
    <source>
        <strain evidence="1">K2</strain>
    </source>
</reference>
<evidence type="ECO:0000313" key="1">
    <source>
        <dbReference type="EMBL" id="KAK2548263.1"/>
    </source>
</evidence>
<name>A0AAD9PSU6_ACRCE</name>
<evidence type="ECO:0000313" key="2">
    <source>
        <dbReference type="Proteomes" id="UP001249851"/>
    </source>
</evidence>
<gene>
    <name evidence="1" type="ORF">P5673_031589</name>
</gene>
<keyword evidence="2" id="KW-1185">Reference proteome</keyword>
<dbReference type="EMBL" id="JARQWQ010000151">
    <property type="protein sequence ID" value="KAK2548263.1"/>
    <property type="molecule type" value="Genomic_DNA"/>
</dbReference>
<sequence length="168" mass="18546">MDSLSAYAVDDLGSVQAFGDSKVVLRYQVKVPSDSSTTSVLNWYLPSLGQCGSDLSQYCTSPMLAITTMEEFRAMQLNSINTSTFLKRFGSRQGFQLVCNCDGFGMASKNGNICSRVYENPYNPSSGKTIISALRDFASPALVTYTAKFFFMTSKASFRVNFCWKGKK</sequence>
<proteinExistence type="predicted"/>
<reference evidence="1" key="2">
    <citation type="journal article" date="2023" name="Science">
        <title>Genomic signatures of disease resistance in endangered staghorn corals.</title>
        <authorList>
            <person name="Vollmer S.V."/>
            <person name="Selwyn J.D."/>
            <person name="Despard B.A."/>
            <person name="Roesel C.L."/>
        </authorList>
    </citation>
    <scope>NUCLEOTIDE SEQUENCE</scope>
    <source>
        <strain evidence="1">K2</strain>
    </source>
</reference>
<comment type="caution">
    <text evidence="1">The sequence shown here is derived from an EMBL/GenBank/DDBJ whole genome shotgun (WGS) entry which is preliminary data.</text>
</comment>
<dbReference type="Proteomes" id="UP001249851">
    <property type="component" value="Unassembled WGS sequence"/>
</dbReference>